<evidence type="ECO:0000259" key="2">
    <source>
        <dbReference type="Pfam" id="PF07282"/>
    </source>
</evidence>
<accession>A0A6S6TU68</accession>
<dbReference type="AlphaFoldDB" id="A0A6S6TU68"/>
<keyword evidence="1" id="KW-0238">DNA-binding</keyword>
<dbReference type="NCBIfam" id="NF040570">
    <property type="entry name" value="guided_TnpB"/>
    <property type="match status" value="1"/>
</dbReference>
<dbReference type="PANTHER" id="PTHR36172">
    <property type="match status" value="1"/>
</dbReference>
<organism evidence="3">
    <name type="scientific">uncultured Sulfurovum sp</name>
    <dbReference type="NCBI Taxonomy" id="269237"/>
    <lineage>
        <taxon>Bacteria</taxon>
        <taxon>Pseudomonadati</taxon>
        <taxon>Campylobacterota</taxon>
        <taxon>Epsilonproteobacteria</taxon>
        <taxon>Campylobacterales</taxon>
        <taxon>Sulfurovaceae</taxon>
        <taxon>Sulfurovum</taxon>
        <taxon>environmental samples</taxon>
    </lineage>
</organism>
<protein>
    <recommendedName>
        <fullName evidence="2">Cas12f1-like TNB domain-containing protein</fullName>
    </recommendedName>
</protein>
<reference evidence="3" key="1">
    <citation type="submission" date="2020-01" db="EMBL/GenBank/DDBJ databases">
        <authorList>
            <person name="Meier V. D."/>
            <person name="Meier V D."/>
        </authorList>
    </citation>
    <scope>NUCLEOTIDE SEQUENCE</scope>
    <source>
        <strain evidence="3">HLG_WM_MAG_02</strain>
    </source>
</reference>
<dbReference type="Pfam" id="PF07282">
    <property type="entry name" value="Cas12f1-like_TNB"/>
    <property type="match status" value="1"/>
</dbReference>
<evidence type="ECO:0000313" key="3">
    <source>
        <dbReference type="EMBL" id="CAA6824282.1"/>
    </source>
</evidence>
<dbReference type="PANTHER" id="PTHR36172:SF1">
    <property type="entry name" value="RESOLVASE-RELATED"/>
    <property type="match status" value="1"/>
</dbReference>
<dbReference type="InterPro" id="IPR051491">
    <property type="entry name" value="Recombinase/Transposase-rel"/>
</dbReference>
<gene>
    <name evidence="3" type="ORF">HELGO_WM23194</name>
</gene>
<evidence type="ECO:0000256" key="1">
    <source>
        <dbReference type="ARBA" id="ARBA00023125"/>
    </source>
</evidence>
<name>A0A6S6TU68_9BACT</name>
<sequence length="392" mass="45702">MGKDQHNEKKIIASKKIRFYPENSDLYHQALTLYRRAYNLAVDCYINNKYLDENDKFTNLRPQIKEQCKEEQKEKESIYNSIIVDNAVLQALTTFKAVVSKNKKLKGSKSGFSSLKFKSRKGSKHSFSMDRMPKGLNPATRVLGKIYLTESIPKEAINKKCIITYDKGRWFIQVQQHIEVNAEIQGDVKCIAIDPGVRTFATCYSDKEVIVAGDDFAKEKLFPLMQSVDRLLSKRKLIENTKKSEEQWYQEKIRGIDKKIDRLKSKKDDLLLDLHNRLAYELVQKYDVIFLPTFETQKMSKKQGRRIRRRTTREMLSLGHYDFKLRIKWYAKKYGKHVVDCNESYTSKTRSWSGEIDDKLGGKKIIKDNKFIVDRDVNGARGILLKQLSKVA</sequence>
<proteinExistence type="predicted"/>
<dbReference type="InterPro" id="IPR010095">
    <property type="entry name" value="Cas12f1-like_TNB"/>
</dbReference>
<feature type="domain" description="Cas12f1-like TNB" evidence="2">
    <location>
        <begin position="320"/>
        <end position="383"/>
    </location>
</feature>
<dbReference type="EMBL" id="CACVAZ010000174">
    <property type="protein sequence ID" value="CAA6824282.1"/>
    <property type="molecule type" value="Genomic_DNA"/>
</dbReference>
<dbReference type="GO" id="GO:0003677">
    <property type="term" value="F:DNA binding"/>
    <property type="evidence" value="ECO:0007669"/>
    <property type="project" value="UniProtKB-KW"/>
</dbReference>